<comment type="subcellular location">
    <subcellularLocation>
        <location evidence="3">Cytoplasm</location>
    </subcellularLocation>
    <subcellularLocation>
        <location evidence="2">Nucleus</location>
    </subcellularLocation>
</comment>
<feature type="compositionally biased region" description="Polar residues" evidence="10">
    <location>
        <begin position="227"/>
        <end position="247"/>
    </location>
</feature>
<dbReference type="HOGENOM" id="CLU_534302_0_0_1"/>
<dbReference type="GO" id="GO:0005634">
    <property type="term" value="C:nucleus"/>
    <property type="evidence" value="ECO:0007669"/>
    <property type="project" value="UniProtKB-SubCell"/>
</dbReference>
<evidence type="ECO:0000256" key="5">
    <source>
        <dbReference type="ARBA" id="ARBA00017036"/>
    </source>
</evidence>
<dbReference type="eggNOG" id="ENOG502S794">
    <property type="taxonomic scope" value="Eukaryota"/>
</dbReference>
<name>G4T8I8_SERID</name>
<gene>
    <name evidence="12" type="ORF">PIIN_01465</name>
</gene>
<feature type="compositionally biased region" description="Polar residues" evidence="10">
    <location>
        <begin position="364"/>
        <end position="373"/>
    </location>
</feature>
<feature type="domain" description="Transcription factor Iwr1" evidence="11">
    <location>
        <begin position="407"/>
        <end position="477"/>
    </location>
</feature>
<dbReference type="OrthoDB" id="6255506at2759"/>
<feature type="compositionally biased region" description="Polar residues" evidence="10">
    <location>
        <begin position="1"/>
        <end position="13"/>
    </location>
</feature>
<keyword evidence="6" id="KW-0813">Transport</keyword>
<dbReference type="InterPro" id="IPR013883">
    <property type="entry name" value="TF_Iwr1_dom"/>
</dbReference>
<feature type="compositionally biased region" description="Acidic residues" evidence="10">
    <location>
        <begin position="400"/>
        <end position="410"/>
    </location>
</feature>
<dbReference type="InParanoid" id="G4T8I8"/>
<keyword evidence="7" id="KW-0963">Cytoplasm</keyword>
<reference evidence="12 13" key="1">
    <citation type="journal article" date="2011" name="PLoS Pathog.">
        <title>Endophytic Life Strategies Decoded by Genome and Transcriptome Analyses of the Mutualistic Root Symbiont Piriformospora indica.</title>
        <authorList>
            <person name="Zuccaro A."/>
            <person name="Lahrmann U."/>
            <person name="Guldener U."/>
            <person name="Langen G."/>
            <person name="Pfiffi S."/>
            <person name="Biedenkopf D."/>
            <person name="Wong P."/>
            <person name="Samans B."/>
            <person name="Grimm C."/>
            <person name="Basiewicz M."/>
            <person name="Murat C."/>
            <person name="Martin F."/>
            <person name="Kogel K.H."/>
        </authorList>
    </citation>
    <scope>NUCLEOTIDE SEQUENCE [LARGE SCALE GENOMIC DNA]</scope>
    <source>
        <strain evidence="12 13">DSM 11827</strain>
    </source>
</reference>
<organism evidence="12 13">
    <name type="scientific">Serendipita indica (strain DSM 11827)</name>
    <name type="common">Root endophyte fungus</name>
    <name type="synonym">Piriformospora indica</name>
    <dbReference type="NCBI Taxonomy" id="1109443"/>
    <lineage>
        <taxon>Eukaryota</taxon>
        <taxon>Fungi</taxon>
        <taxon>Dikarya</taxon>
        <taxon>Basidiomycota</taxon>
        <taxon>Agaricomycotina</taxon>
        <taxon>Agaricomycetes</taxon>
        <taxon>Sebacinales</taxon>
        <taxon>Serendipitaceae</taxon>
        <taxon>Serendipita</taxon>
    </lineage>
</organism>
<evidence type="ECO:0000313" key="13">
    <source>
        <dbReference type="Proteomes" id="UP000007148"/>
    </source>
</evidence>
<proteinExistence type="inferred from homology"/>
<dbReference type="GO" id="GO:0032502">
    <property type="term" value="P:developmental process"/>
    <property type="evidence" value="ECO:0007669"/>
    <property type="project" value="TreeGrafter"/>
</dbReference>
<dbReference type="GO" id="GO:0015031">
    <property type="term" value="P:protein transport"/>
    <property type="evidence" value="ECO:0007669"/>
    <property type="project" value="UniProtKB-KW"/>
</dbReference>
<dbReference type="STRING" id="1109443.G4T8I8"/>
<evidence type="ECO:0000256" key="9">
    <source>
        <dbReference type="ARBA" id="ARBA00023242"/>
    </source>
</evidence>
<comment type="similarity">
    <text evidence="4">Belongs to the IWR1/SLC7A6OS family.</text>
</comment>
<evidence type="ECO:0000256" key="10">
    <source>
        <dbReference type="SAM" id="MobiDB-lite"/>
    </source>
</evidence>
<feature type="compositionally biased region" description="Acidic residues" evidence="10">
    <location>
        <begin position="444"/>
        <end position="465"/>
    </location>
</feature>
<dbReference type="Proteomes" id="UP000007148">
    <property type="component" value="Unassembled WGS sequence"/>
</dbReference>
<feature type="compositionally biased region" description="Polar residues" evidence="10">
    <location>
        <begin position="57"/>
        <end position="67"/>
    </location>
</feature>
<keyword evidence="13" id="KW-1185">Reference proteome</keyword>
<comment type="function">
    <text evidence="1">Directs RNA polymerase II nuclear import.</text>
</comment>
<feature type="compositionally biased region" description="Acidic residues" evidence="10">
    <location>
        <begin position="474"/>
        <end position="510"/>
    </location>
</feature>
<feature type="region of interest" description="Disordered" evidence="10">
    <location>
        <begin position="440"/>
        <end position="510"/>
    </location>
</feature>
<dbReference type="AlphaFoldDB" id="G4T8I8"/>
<dbReference type="InterPro" id="IPR040218">
    <property type="entry name" value="SLC7A6OS"/>
</dbReference>
<dbReference type="PANTHER" id="PTHR31196:SF2">
    <property type="entry name" value="RNA POLYMERASE II NUCLEAR LOCALIZATION PROTEIN SLC7A6OS-RELATED"/>
    <property type="match status" value="1"/>
</dbReference>
<evidence type="ECO:0000256" key="4">
    <source>
        <dbReference type="ARBA" id="ARBA00010218"/>
    </source>
</evidence>
<evidence type="ECO:0000256" key="2">
    <source>
        <dbReference type="ARBA" id="ARBA00004123"/>
    </source>
</evidence>
<feature type="region of interest" description="Disordered" evidence="10">
    <location>
        <begin position="332"/>
        <end position="413"/>
    </location>
</feature>
<dbReference type="GO" id="GO:0005737">
    <property type="term" value="C:cytoplasm"/>
    <property type="evidence" value="ECO:0007669"/>
    <property type="project" value="UniProtKB-SubCell"/>
</dbReference>
<evidence type="ECO:0000256" key="7">
    <source>
        <dbReference type="ARBA" id="ARBA00022490"/>
    </source>
</evidence>
<evidence type="ECO:0000313" key="12">
    <source>
        <dbReference type="EMBL" id="CCA67636.1"/>
    </source>
</evidence>
<evidence type="ECO:0000259" key="11">
    <source>
        <dbReference type="Pfam" id="PF08574"/>
    </source>
</evidence>
<feature type="region of interest" description="Disordered" evidence="10">
    <location>
        <begin position="224"/>
        <end position="299"/>
    </location>
</feature>
<sequence length="510" mass="56615">MSTVQPAATSTGTPVRVPVPGETHPVRRKISKSSIGRARIHGSGVGGLGNNDVGAGDSTTSLNSISRRIQRPTPSIMKSLANMSLNKDSDAGRSSPAQIVLLKRKRNQEPLDGLLLENAGGASRHPSDSDLNKDGTSGLEDDLDERGGRSGLTQSNSMRARKRKRLAPARGFFQLAETVEKATWDNEAWRRDFNERVLAKTKEGRKALAAAAGVEAPLDSPVIEKSQPVSASPNTSGLLSPTATTSGVKPPRKYTVVLQSRPQLPVESTPGIVQPAYDESEDKYPKKRVKTDSTTQVGGTLAREATARADAIIPQPPIQAKDRVVYFDAVPVKSVSDEESENERRAREEEEELAAFMPMLQDYLKQSNISSTPRIEEPRRSEMRGPKERTTEKGKSKEEGDSETDEEDYVYDVYFKGNHEPTASDWNNLGNYGTLVSLPREFLQDEDSDDFEDYSEGSDDEDSNAEEFYRNDYPDEEDDYSDEDEDSDEFYNDRDDSEEEEDYDDDTRWR</sequence>
<evidence type="ECO:0000256" key="1">
    <source>
        <dbReference type="ARBA" id="ARBA00003202"/>
    </source>
</evidence>
<feature type="region of interest" description="Disordered" evidence="10">
    <location>
        <begin position="117"/>
        <end position="164"/>
    </location>
</feature>
<evidence type="ECO:0000256" key="3">
    <source>
        <dbReference type="ARBA" id="ARBA00004496"/>
    </source>
</evidence>
<feature type="region of interest" description="Disordered" evidence="10">
    <location>
        <begin position="1"/>
        <end position="75"/>
    </location>
</feature>
<accession>G4T8I8</accession>
<feature type="compositionally biased region" description="Basic and acidic residues" evidence="10">
    <location>
        <begin position="374"/>
        <end position="399"/>
    </location>
</feature>
<keyword evidence="8" id="KW-0653">Protein transport</keyword>
<comment type="caution">
    <text evidence="12">The sequence shown here is derived from an EMBL/GenBank/DDBJ whole genome shotgun (WGS) entry which is preliminary data.</text>
</comment>
<dbReference type="PANTHER" id="PTHR31196">
    <property type="entry name" value="RNA POLYMERASE II NUCLEAR LOCALIZATION PROTEIN SLC7A6OS-RELATED"/>
    <property type="match status" value="1"/>
</dbReference>
<dbReference type="Pfam" id="PF08574">
    <property type="entry name" value="Iwr1"/>
    <property type="match status" value="1"/>
</dbReference>
<evidence type="ECO:0000256" key="8">
    <source>
        <dbReference type="ARBA" id="ARBA00022927"/>
    </source>
</evidence>
<dbReference type="EMBL" id="CAFZ01000017">
    <property type="protein sequence ID" value="CCA67636.1"/>
    <property type="molecule type" value="Genomic_DNA"/>
</dbReference>
<protein>
    <recommendedName>
        <fullName evidence="5">Probable RNA polymerase II nuclear localization protein SLC7A6OS</fullName>
    </recommendedName>
</protein>
<evidence type="ECO:0000256" key="6">
    <source>
        <dbReference type="ARBA" id="ARBA00022448"/>
    </source>
</evidence>
<keyword evidence="9" id="KW-0539">Nucleus</keyword>